<feature type="transmembrane region" description="Helical" evidence="9">
    <location>
        <begin position="604"/>
        <end position="628"/>
    </location>
</feature>
<sequence length="864" mass="94165">MPPILACALALFASVATVWAGPANKAATTLSIAVLDDNLMTLSDQYFMGARMAAAEANANTSILPDATLNVSHVMLKPFLDGQAAFYDVAVNLCDHGGHHAFFFNTKDVAAVAVGLMPSFSTMAYDPDLQDKHLFPLFHRPVNSVSQDISILIAQFKFFGWTRAGLLISENKLWTKVSGLILHAFPQHGIAVLSRVQMPTYNPQVSKLYYPQIRTTFEFLKSTRLRIFIALLNIGQAPDVMMAANRTGIVGRDYVWLLDTPEFHDASVASRWDTPWDPMLLRGVGFPFFDTTPLFDDPYFTDWMPRFVHFTTETIANEPQLYPTLDINQTDPTQQSHPASFAYDDPGDNTTPSLFVRYGYESAMRFSLAVHKLVSDMNSSTNAFANRSILPAMTLARLTAPFQGTRPLTRVVQFTALGDPLPEAFTWQMFDGMSQVGEYGATVATVVIDMASGVATFTPDPKVFMWAGDRPLSNVPRDFPRMIDDFVAPRRTGTIAMLAMSFVIIIACLVVAALIAWHSGKEHMRPHSPMLLALMMVGLALLQLQGLTIVGRENTLGCRLRLWPAVLGITLVLASMLHRGAMLVGTLSAALYPNAPWVRHFGTIKGVALVLAPCVLTIILLVILTIAAPMTSTSVYIESFDGYRFVCDSTPATSALTWAIMALLAVQLISALVLALGGRTIPGVFNTTLHVFASVLVIVVLSGVCVLQGSNPTSMQTQFYFESVCAAVGAVLIFVVMVVARIGRTLGKLTLGKLMRRDQPSPVRQMTLIGSLETLSTSMPGLSFLASHHRLAGSRAHLDAGRAKSHAGGLHASHSWDSVKHDYDITLETKTPTVDEAIKAMRSLIVISGDSCSVDRTAVACSRN</sequence>
<keyword evidence="8" id="KW-0807">Transducer</keyword>
<keyword evidence="5 9" id="KW-0472">Membrane</keyword>
<protein>
    <recommendedName>
        <fullName evidence="11">G-protein coupled receptors family 3 profile domain-containing protein</fullName>
    </recommendedName>
</protein>
<feature type="transmembrane region" description="Helical" evidence="9">
    <location>
        <begin position="562"/>
        <end position="592"/>
    </location>
</feature>
<dbReference type="InterPro" id="IPR001828">
    <property type="entry name" value="ANF_lig-bd_rcpt"/>
</dbReference>
<feature type="transmembrane region" description="Helical" evidence="9">
    <location>
        <begin position="495"/>
        <end position="517"/>
    </location>
</feature>
<dbReference type="InterPro" id="IPR028082">
    <property type="entry name" value="Peripla_BP_I"/>
</dbReference>
<feature type="transmembrane region" description="Helical" evidence="9">
    <location>
        <begin position="689"/>
        <end position="707"/>
    </location>
</feature>
<feature type="transmembrane region" description="Helical" evidence="9">
    <location>
        <begin position="529"/>
        <end position="550"/>
    </location>
</feature>
<reference evidence="12 13" key="1">
    <citation type="submission" date="2023-09" db="EMBL/GenBank/DDBJ databases">
        <title>Pangenome analysis of Batrachochytrium dendrobatidis and related Chytrids.</title>
        <authorList>
            <person name="Yacoub M.N."/>
            <person name="Stajich J.E."/>
            <person name="James T.Y."/>
        </authorList>
    </citation>
    <scope>NUCLEOTIDE SEQUENCE [LARGE SCALE GENOMIC DNA]</scope>
    <source>
        <strain evidence="12 13">JEL0888</strain>
    </source>
</reference>
<proteinExistence type="predicted"/>
<evidence type="ECO:0000256" key="8">
    <source>
        <dbReference type="ARBA" id="ARBA00023224"/>
    </source>
</evidence>
<evidence type="ECO:0000259" key="11">
    <source>
        <dbReference type="PROSITE" id="PS50259"/>
    </source>
</evidence>
<organism evidence="12 13">
    <name type="scientific">Polyrhizophydium stewartii</name>
    <dbReference type="NCBI Taxonomy" id="2732419"/>
    <lineage>
        <taxon>Eukaryota</taxon>
        <taxon>Fungi</taxon>
        <taxon>Fungi incertae sedis</taxon>
        <taxon>Chytridiomycota</taxon>
        <taxon>Chytridiomycota incertae sedis</taxon>
        <taxon>Chytridiomycetes</taxon>
        <taxon>Rhizophydiales</taxon>
        <taxon>Rhizophydiales incertae sedis</taxon>
        <taxon>Polyrhizophydium</taxon>
    </lineage>
</organism>
<feature type="signal peptide" evidence="10">
    <location>
        <begin position="1"/>
        <end position="20"/>
    </location>
</feature>
<evidence type="ECO:0000256" key="3">
    <source>
        <dbReference type="ARBA" id="ARBA00022989"/>
    </source>
</evidence>
<keyword evidence="10" id="KW-0732">Signal</keyword>
<evidence type="ECO:0000256" key="7">
    <source>
        <dbReference type="ARBA" id="ARBA00023180"/>
    </source>
</evidence>
<evidence type="ECO:0000313" key="12">
    <source>
        <dbReference type="EMBL" id="KAL2916782.1"/>
    </source>
</evidence>
<evidence type="ECO:0000256" key="2">
    <source>
        <dbReference type="ARBA" id="ARBA00022692"/>
    </source>
</evidence>
<dbReference type="Proteomes" id="UP001527925">
    <property type="component" value="Unassembled WGS sequence"/>
</dbReference>
<gene>
    <name evidence="12" type="ORF">HK105_203561</name>
</gene>
<keyword evidence="3 9" id="KW-1133">Transmembrane helix</keyword>
<feature type="chain" id="PRO_5047247951" description="G-protein coupled receptors family 3 profile domain-containing protein" evidence="10">
    <location>
        <begin position="21"/>
        <end position="864"/>
    </location>
</feature>
<dbReference type="PANTHER" id="PTHR10519">
    <property type="entry name" value="GABA-B RECEPTOR"/>
    <property type="match status" value="1"/>
</dbReference>
<evidence type="ECO:0000256" key="6">
    <source>
        <dbReference type="ARBA" id="ARBA00023170"/>
    </source>
</evidence>
<evidence type="ECO:0000256" key="4">
    <source>
        <dbReference type="ARBA" id="ARBA00023040"/>
    </source>
</evidence>
<dbReference type="EMBL" id="JADGIZ020000014">
    <property type="protein sequence ID" value="KAL2916782.1"/>
    <property type="molecule type" value="Genomic_DNA"/>
</dbReference>
<keyword evidence="6" id="KW-0675">Receptor</keyword>
<feature type="transmembrane region" description="Helical" evidence="9">
    <location>
        <begin position="719"/>
        <end position="740"/>
    </location>
</feature>
<keyword evidence="7" id="KW-0325">Glycoprotein</keyword>
<evidence type="ECO:0000256" key="1">
    <source>
        <dbReference type="ARBA" id="ARBA00004141"/>
    </source>
</evidence>
<feature type="transmembrane region" description="Helical" evidence="9">
    <location>
        <begin position="655"/>
        <end position="677"/>
    </location>
</feature>
<keyword evidence="4" id="KW-0297">G-protein coupled receptor</keyword>
<dbReference type="SUPFAM" id="SSF53822">
    <property type="entry name" value="Periplasmic binding protein-like I"/>
    <property type="match status" value="1"/>
</dbReference>
<dbReference type="Pfam" id="PF01094">
    <property type="entry name" value="ANF_receptor"/>
    <property type="match status" value="1"/>
</dbReference>
<dbReference type="InterPro" id="IPR017978">
    <property type="entry name" value="GPCR_3_C"/>
</dbReference>
<dbReference type="PROSITE" id="PS50259">
    <property type="entry name" value="G_PROTEIN_RECEP_F3_4"/>
    <property type="match status" value="1"/>
</dbReference>
<evidence type="ECO:0000256" key="10">
    <source>
        <dbReference type="SAM" id="SignalP"/>
    </source>
</evidence>
<name>A0ABR4NB73_9FUNG</name>
<dbReference type="InterPro" id="IPR002455">
    <property type="entry name" value="GPCR3_GABA-B"/>
</dbReference>
<dbReference type="Gene3D" id="3.40.50.2300">
    <property type="match status" value="2"/>
</dbReference>
<dbReference type="Pfam" id="PF00003">
    <property type="entry name" value="7tm_3"/>
    <property type="match status" value="1"/>
</dbReference>
<evidence type="ECO:0000256" key="9">
    <source>
        <dbReference type="SAM" id="Phobius"/>
    </source>
</evidence>
<evidence type="ECO:0000313" key="13">
    <source>
        <dbReference type="Proteomes" id="UP001527925"/>
    </source>
</evidence>
<keyword evidence="13" id="KW-1185">Reference proteome</keyword>
<evidence type="ECO:0000256" key="5">
    <source>
        <dbReference type="ARBA" id="ARBA00023136"/>
    </source>
</evidence>
<comment type="subcellular location">
    <subcellularLocation>
        <location evidence="1">Membrane</location>
        <topology evidence="1">Multi-pass membrane protein</topology>
    </subcellularLocation>
</comment>
<comment type="caution">
    <text evidence="12">The sequence shown here is derived from an EMBL/GenBank/DDBJ whole genome shotgun (WGS) entry which is preliminary data.</text>
</comment>
<dbReference type="PANTHER" id="PTHR10519:SF20">
    <property type="entry name" value="G-PROTEIN COUPLED RECEPTOR 156-RELATED"/>
    <property type="match status" value="1"/>
</dbReference>
<keyword evidence="2 9" id="KW-0812">Transmembrane</keyword>
<accession>A0ABR4NB73</accession>
<feature type="domain" description="G-protein coupled receptors family 3 profile" evidence="11">
    <location>
        <begin position="493"/>
        <end position="742"/>
    </location>
</feature>